<keyword evidence="6 8" id="KW-0472">Membrane</keyword>
<dbReference type="Pfam" id="PF00593">
    <property type="entry name" value="TonB_dep_Rec_b-barrel"/>
    <property type="match status" value="1"/>
</dbReference>
<accession>A0A933WB91</accession>
<dbReference type="EMBL" id="JACRIW010000081">
    <property type="protein sequence ID" value="MBI5170099.1"/>
    <property type="molecule type" value="Genomic_DNA"/>
</dbReference>
<dbReference type="InterPro" id="IPR012910">
    <property type="entry name" value="Plug_dom"/>
</dbReference>
<evidence type="ECO:0000256" key="9">
    <source>
        <dbReference type="RuleBase" id="RU003357"/>
    </source>
</evidence>
<dbReference type="GO" id="GO:0009279">
    <property type="term" value="C:cell outer membrane"/>
    <property type="evidence" value="ECO:0007669"/>
    <property type="project" value="UniProtKB-SubCell"/>
</dbReference>
<dbReference type="PANTHER" id="PTHR30069:SF28">
    <property type="entry name" value="TONB-DEPENDENT RECEPTOR YNCD-RELATED"/>
    <property type="match status" value="1"/>
</dbReference>
<keyword evidence="3 8" id="KW-1134">Transmembrane beta strand</keyword>
<proteinExistence type="inferred from homology"/>
<reference evidence="13" key="1">
    <citation type="submission" date="2020-07" db="EMBL/GenBank/DDBJ databases">
        <title>Huge and variable diversity of episymbiotic CPR bacteria and DPANN archaea in groundwater ecosystems.</title>
        <authorList>
            <person name="He C.Y."/>
            <person name="Keren R."/>
            <person name="Whittaker M."/>
            <person name="Farag I.F."/>
            <person name="Doudna J."/>
            <person name="Cate J.H.D."/>
            <person name="Banfield J.F."/>
        </authorList>
    </citation>
    <scope>NUCLEOTIDE SEQUENCE</scope>
    <source>
        <strain evidence="13">NC_groundwater_1813_Pr3_B-0.1um_71_17</strain>
    </source>
</reference>
<keyword evidence="5 9" id="KW-0798">TonB box</keyword>
<dbReference type="InterPro" id="IPR036942">
    <property type="entry name" value="Beta-barrel_TonB_sf"/>
</dbReference>
<evidence type="ECO:0000313" key="13">
    <source>
        <dbReference type="EMBL" id="MBI5170099.1"/>
    </source>
</evidence>
<dbReference type="InterPro" id="IPR039426">
    <property type="entry name" value="TonB-dep_rcpt-like"/>
</dbReference>
<feature type="signal peptide" evidence="10">
    <location>
        <begin position="1"/>
        <end position="15"/>
    </location>
</feature>
<protein>
    <submittedName>
        <fullName evidence="13">TonB-dependent receptor plug domain-containing protein</fullName>
    </submittedName>
</protein>
<dbReference type="Pfam" id="PF07715">
    <property type="entry name" value="Plug"/>
    <property type="match status" value="1"/>
</dbReference>
<feature type="chain" id="PRO_5037642749" evidence="10">
    <location>
        <begin position="16"/>
        <end position="677"/>
    </location>
</feature>
<evidence type="ECO:0000259" key="11">
    <source>
        <dbReference type="Pfam" id="PF00593"/>
    </source>
</evidence>
<feature type="domain" description="TonB-dependent receptor plug" evidence="12">
    <location>
        <begin position="37"/>
        <end position="151"/>
    </location>
</feature>
<comment type="caution">
    <text evidence="13">The sequence shown here is derived from an EMBL/GenBank/DDBJ whole genome shotgun (WGS) entry which is preliminary data.</text>
</comment>
<sequence>MLSHLLAALSLAAAADTAVVPLNETIVTASRSTQTVLRTPAAVSVLRRGDFENNRNISLADALTGTPGVFVQSRGGAQDVRITIRGYGARGSAERSNVGNMRGIRVLTDGIPVTEPDGRTSLDLVDLGGTDRIEVVRSNASALWGNASGGVIHLRSNMNFEQPWFEYAERFGSYGYHREQGTAGFTMGSGRGTVSVLNSTFGGWRDHSESFSTVANARFMVPLDSETKLGVLLDGSSNLNRYPGPLTAAEYQANPEQARAHFVTRDERRRNRVGRFAVSLDRQTGEGQLLSTAVWAEPKVLQRSERNKWKDFTRYRVGGNVVAGHEWKLASGASTRTLVGVDEDYQDGAIRFTALSATGGHKTTTLTDDKREGSNAAGLFAQQTYHTGPWTFLAAVRFDDLWYISENNLNFKLNSTKRFSHVTPKGTISYEQAERTFYAALGGGVESPAFNEIDAPAPYDTLTSFNPFLEPMLSTTYELGSRGRIAEGWRYDAALYWIEVENDIIPYNNGGYFFTAGKTRRRGAELSVYWTPFSALTLGGTATASKNEYVEYQSDRGRFDGNDVAGLPALVFGGRAKYRCAGGVTTELSVNGNTKYFADDRNQIEVQQYGILDATVAWNHTLPRATLAVFVSGNNLLDKEYVASAFINPQISGSNPPQVFEPGLPMNFNAGVTVRFR</sequence>
<keyword evidence="2 8" id="KW-0813">Transport</keyword>
<name>A0A933WB91_UNCEI</name>
<keyword evidence="7 8" id="KW-0998">Cell outer membrane</keyword>
<dbReference type="Gene3D" id="2.170.130.10">
    <property type="entry name" value="TonB-dependent receptor, plug domain"/>
    <property type="match status" value="1"/>
</dbReference>
<evidence type="ECO:0000259" key="12">
    <source>
        <dbReference type="Pfam" id="PF07715"/>
    </source>
</evidence>
<evidence type="ECO:0000256" key="1">
    <source>
        <dbReference type="ARBA" id="ARBA00004571"/>
    </source>
</evidence>
<keyword evidence="10" id="KW-0732">Signal</keyword>
<feature type="domain" description="TonB-dependent receptor-like beta-barrel" evidence="11">
    <location>
        <begin position="266"/>
        <end position="636"/>
    </location>
</feature>
<evidence type="ECO:0000256" key="10">
    <source>
        <dbReference type="SAM" id="SignalP"/>
    </source>
</evidence>
<dbReference type="AlphaFoldDB" id="A0A933WB91"/>
<evidence type="ECO:0000256" key="7">
    <source>
        <dbReference type="ARBA" id="ARBA00023237"/>
    </source>
</evidence>
<dbReference type="Gene3D" id="2.40.170.20">
    <property type="entry name" value="TonB-dependent receptor, beta-barrel domain"/>
    <property type="match status" value="1"/>
</dbReference>
<dbReference type="GO" id="GO:0044718">
    <property type="term" value="P:siderophore transmembrane transport"/>
    <property type="evidence" value="ECO:0007669"/>
    <property type="project" value="TreeGrafter"/>
</dbReference>
<evidence type="ECO:0000256" key="3">
    <source>
        <dbReference type="ARBA" id="ARBA00022452"/>
    </source>
</evidence>
<dbReference type="PROSITE" id="PS52016">
    <property type="entry name" value="TONB_DEPENDENT_REC_3"/>
    <property type="match status" value="1"/>
</dbReference>
<dbReference type="GO" id="GO:0015344">
    <property type="term" value="F:siderophore uptake transmembrane transporter activity"/>
    <property type="evidence" value="ECO:0007669"/>
    <property type="project" value="TreeGrafter"/>
</dbReference>
<keyword evidence="13" id="KW-0675">Receptor</keyword>
<evidence type="ECO:0000256" key="8">
    <source>
        <dbReference type="PROSITE-ProRule" id="PRU01360"/>
    </source>
</evidence>
<evidence type="ECO:0000313" key="14">
    <source>
        <dbReference type="Proteomes" id="UP000696931"/>
    </source>
</evidence>
<dbReference type="Proteomes" id="UP000696931">
    <property type="component" value="Unassembled WGS sequence"/>
</dbReference>
<comment type="subcellular location">
    <subcellularLocation>
        <location evidence="1 8">Cell outer membrane</location>
        <topology evidence="1 8">Multi-pass membrane protein</topology>
    </subcellularLocation>
</comment>
<evidence type="ECO:0000256" key="6">
    <source>
        <dbReference type="ARBA" id="ARBA00023136"/>
    </source>
</evidence>
<gene>
    <name evidence="13" type="ORF">HZA61_11465</name>
</gene>
<comment type="similarity">
    <text evidence="8 9">Belongs to the TonB-dependent receptor family.</text>
</comment>
<organism evidence="13 14">
    <name type="scientific">Eiseniibacteriota bacterium</name>
    <dbReference type="NCBI Taxonomy" id="2212470"/>
    <lineage>
        <taxon>Bacteria</taxon>
        <taxon>Candidatus Eiseniibacteriota</taxon>
    </lineage>
</organism>
<dbReference type="InterPro" id="IPR000531">
    <property type="entry name" value="Beta-barrel_TonB"/>
</dbReference>
<dbReference type="InterPro" id="IPR037066">
    <property type="entry name" value="Plug_dom_sf"/>
</dbReference>
<evidence type="ECO:0000256" key="2">
    <source>
        <dbReference type="ARBA" id="ARBA00022448"/>
    </source>
</evidence>
<keyword evidence="4 8" id="KW-0812">Transmembrane</keyword>
<evidence type="ECO:0000256" key="5">
    <source>
        <dbReference type="ARBA" id="ARBA00023077"/>
    </source>
</evidence>
<dbReference type="PANTHER" id="PTHR30069">
    <property type="entry name" value="TONB-DEPENDENT OUTER MEMBRANE RECEPTOR"/>
    <property type="match status" value="1"/>
</dbReference>
<evidence type="ECO:0000256" key="4">
    <source>
        <dbReference type="ARBA" id="ARBA00022692"/>
    </source>
</evidence>
<dbReference type="SUPFAM" id="SSF56935">
    <property type="entry name" value="Porins"/>
    <property type="match status" value="1"/>
</dbReference>